<comment type="caution">
    <text evidence="14">The sequence shown here is derived from an EMBL/GenBank/DDBJ whole genome shotgun (WGS) entry which is preliminary data.</text>
</comment>
<dbReference type="GO" id="GO:0010124">
    <property type="term" value="P:phenylacetate catabolic process"/>
    <property type="evidence" value="ECO:0007669"/>
    <property type="project" value="UniProtKB-UniRule"/>
</dbReference>
<dbReference type="InterPro" id="IPR042099">
    <property type="entry name" value="ANL_N_sf"/>
</dbReference>
<feature type="domain" description="AMP-dependent synthetase/ligase" evidence="12">
    <location>
        <begin position="77"/>
        <end position="286"/>
    </location>
</feature>
<comment type="pathway">
    <text evidence="6 11">Aromatic compound metabolism; phenylacetate degradation.</text>
</comment>
<dbReference type="Proteomes" id="UP000245845">
    <property type="component" value="Unassembled WGS sequence"/>
</dbReference>
<dbReference type="Gene3D" id="3.40.50.12780">
    <property type="entry name" value="N-terminal domain of ligase-like"/>
    <property type="match status" value="1"/>
</dbReference>
<evidence type="ECO:0000313" key="15">
    <source>
        <dbReference type="Proteomes" id="UP000245845"/>
    </source>
</evidence>
<dbReference type="InterPro" id="IPR051414">
    <property type="entry name" value="Adenylate-forming_Reductase"/>
</dbReference>
<accession>A0A2Y9BKE1</accession>
<dbReference type="PANTHER" id="PTHR43439">
    <property type="entry name" value="PHENYLACETATE-COENZYME A LIGASE"/>
    <property type="match status" value="1"/>
</dbReference>
<evidence type="ECO:0000256" key="4">
    <source>
        <dbReference type="ARBA" id="ARBA00022598"/>
    </source>
</evidence>
<protein>
    <recommendedName>
        <fullName evidence="9 11">Phenylacetate-coenzyme A ligase</fullName>
        <ecNumber evidence="8 11">6.2.1.30</ecNumber>
    </recommendedName>
    <alternativeName>
        <fullName evidence="10 11">Phenylacetyl-CoA ligase</fullName>
    </alternativeName>
</protein>
<evidence type="ECO:0000256" key="7">
    <source>
        <dbReference type="ARBA" id="ARBA00061566"/>
    </source>
</evidence>
<dbReference type="InterPro" id="IPR045851">
    <property type="entry name" value="AMP-bd_C_sf"/>
</dbReference>
<keyword evidence="4 11" id="KW-0436">Ligase</keyword>
<feature type="domain" description="AMP-dependent ligase C-terminal" evidence="13">
    <location>
        <begin position="336"/>
        <end position="432"/>
    </location>
</feature>
<dbReference type="InterPro" id="IPR011880">
    <property type="entry name" value="PA_CoA_ligase"/>
</dbReference>
<dbReference type="EMBL" id="QGDL01000015">
    <property type="protein sequence ID" value="PWJ23182.1"/>
    <property type="molecule type" value="Genomic_DNA"/>
</dbReference>
<dbReference type="PIRSF" id="PIRSF006444">
    <property type="entry name" value="PaaK"/>
    <property type="match status" value="1"/>
</dbReference>
<evidence type="ECO:0000256" key="2">
    <source>
        <dbReference type="ARBA" id="ARBA00022450"/>
    </source>
</evidence>
<sequence length="436" mass="48819">MIWAKEETLPRAEIEKIQQERLKETVSYIYERVEPYRRKMDEAGVRPEDIQTLDDLRKMPFTYKADFRDHYPDGLFAVDKKEIVRYHASSGTTGKPTVVGYTAHDLDVWLNNVARIACMGGATSEDVAQISFGYGTFTGALGLHGGLEKVGASVIPMSSGNTNKQIMFLQDMGVTLLVATPSYALHLGEVLRDRGIDPSKDLKLHIGLFGGEGMTEPMRDEMHKVWGDQFVCTQNYGMSELCGPGVSGECTELCGMHVNEDWFIPEIIDPETEEVLPPGEIGELVITCLGKEALPLVRYRTGDLTKLMYEPCKCGRTTVRMANLSGRADDMLVIRGVNVFPGQIEEVLFKIDEIGPHYEILVERKNRLDVMTITVELIDDRLLDSYAMLSELEQRIKSALKSQLGLATHIRLVAPNSLQRFEGKAKRVTDLRKDGL</sequence>
<evidence type="ECO:0000256" key="8">
    <source>
        <dbReference type="ARBA" id="ARBA00066629"/>
    </source>
</evidence>
<evidence type="ECO:0000313" key="14">
    <source>
        <dbReference type="EMBL" id="PWJ23182.1"/>
    </source>
</evidence>
<keyword evidence="5 11" id="KW-0547">Nucleotide-binding</keyword>
<evidence type="ECO:0000259" key="12">
    <source>
        <dbReference type="Pfam" id="PF00501"/>
    </source>
</evidence>
<dbReference type="Gene3D" id="3.30.300.30">
    <property type="match status" value="1"/>
</dbReference>
<dbReference type="EC" id="6.2.1.30" evidence="8 11"/>
<dbReference type="SUPFAM" id="SSF56801">
    <property type="entry name" value="Acetyl-CoA synthetase-like"/>
    <property type="match status" value="1"/>
</dbReference>
<evidence type="ECO:0000256" key="11">
    <source>
        <dbReference type="PIRNR" id="PIRNR006444"/>
    </source>
</evidence>
<organism evidence="14 15">
    <name type="scientific">Faecalicatena orotica</name>
    <dbReference type="NCBI Taxonomy" id="1544"/>
    <lineage>
        <taxon>Bacteria</taxon>
        <taxon>Bacillati</taxon>
        <taxon>Bacillota</taxon>
        <taxon>Clostridia</taxon>
        <taxon>Lachnospirales</taxon>
        <taxon>Lachnospiraceae</taxon>
        <taxon>Faecalicatena</taxon>
    </lineage>
</organism>
<gene>
    <name evidence="14" type="ORF">A8806_115116</name>
</gene>
<dbReference type="Pfam" id="PF14535">
    <property type="entry name" value="AMP-binding_C_2"/>
    <property type="match status" value="1"/>
</dbReference>
<evidence type="ECO:0000256" key="6">
    <source>
        <dbReference type="ARBA" id="ARBA00060591"/>
    </source>
</evidence>
<reference evidence="14 15" key="1">
    <citation type="submission" date="2018-05" db="EMBL/GenBank/DDBJ databases">
        <title>The Hungate 1000. A catalogue of reference genomes from the rumen microbiome.</title>
        <authorList>
            <person name="Kelly W."/>
        </authorList>
    </citation>
    <scope>NUCLEOTIDE SEQUENCE [LARGE SCALE GENOMIC DNA]</scope>
    <source>
        <strain evidence="14 15">NLAE-zl-C242</strain>
    </source>
</reference>
<evidence type="ECO:0000256" key="9">
    <source>
        <dbReference type="ARBA" id="ARBA00068695"/>
    </source>
</evidence>
<proteinExistence type="inferred from homology"/>
<dbReference type="PANTHER" id="PTHR43439:SF2">
    <property type="entry name" value="ENZYME, PUTATIVE (JCVI)-RELATED"/>
    <property type="match status" value="1"/>
</dbReference>
<dbReference type="RefSeq" id="WP_109733169.1">
    <property type="nucleotide sequence ID" value="NZ_BAAACK010000023.1"/>
</dbReference>
<dbReference type="InterPro" id="IPR028154">
    <property type="entry name" value="AMP-dep_Lig_C"/>
</dbReference>
<name>A0A2Y9BKE1_9FIRM</name>
<dbReference type="GO" id="GO:0000166">
    <property type="term" value="F:nucleotide binding"/>
    <property type="evidence" value="ECO:0007669"/>
    <property type="project" value="UniProtKB-KW"/>
</dbReference>
<evidence type="ECO:0000256" key="10">
    <source>
        <dbReference type="ARBA" id="ARBA00075111"/>
    </source>
</evidence>
<keyword evidence="15" id="KW-1185">Reference proteome</keyword>
<dbReference type="GO" id="GO:0047475">
    <property type="term" value="F:phenylacetate-CoA ligase activity"/>
    <property type="evidence" value="ECO:0007669"/>
    <property type="project" value="UniProtKB-EC"/>
</dbReference>
<dbReference type="InterPro" id="IPR000873">
    <property type="entry name" value="AMP-dep_synth/lig_dom"/>
</dbReference>
<evidence type="ECO:0000256" key="3">
    <source>
        <dbReference type="ARBA" id="ARBA00022553"/>
    </source>
</evidence>
<dbReference type="UniPathway" id="UPA00930"/>
<keyword evidence="2" id="KW-0596">Phosphopantetheine</keyword>
<comment type="similarity">
    <text evidence="7 11">Belongs to the phenylacetyl-CoA ligase family.</text>
</comment>
<comment type="function">
    <text evidence="11">Catalyzes the activation of phenylacetic acid (PA) to phenylacetyl-CoA (PA-CoA).</text>
</comment>
<dbReference type="CDD" id="cd05913">
    <property type="entry name" value="PaaK"/>
    <property type="match status" value="1"/>
</dbReference>
<keyword evidence="3" id="KW-0597">Phosphoprotein</keyword>
<dbReference type="FunFam" id="3.40.50.12780:FF:000016">
    <property type="entry name" value="Phenylacetate-coenzyme A ligase"/>
    <property type="match status" value="1"/>
</dbReference>
<comment type="catalytic activity">
    <reaction evidence="11">
        <text>2-phenylacetate + ATP + CoA = phenylacetyl-CoA + AMP + diphosphate</text>
        <dbReference type="Rhea" id="RHEA:20956"/>
        <dbReference type="ChEBI" id="CHEBI:18401"/>
        <dbReference type="ChEBI" id="CHEBI:30616"/>
        <dbReference type="ChEBI" id="CHEBI:33019"/>
        <dbReference type="ChEBI" id="CHEBI:57287"/>
        <dbReference type="ChEBI" id="CHEBI:57390"/>
        <dbReference type="ChEBI" id="CHEBI:456215"/>
        <dbReference type="EC" id="6.2.1.30"/>
    </reaction>
</comment>
<evidence type="ECO:0000256" key="5">
    <source>
        <dbReference type="ARBA" id="ARBA00022741"/>
    </source>
</evidence>
<dbReference type="OrthoDB" id="580775at2"/>
<dbReference type="AlphaFoldDB" id="A0A2Y9BKE1"/>
<evidence type="ECO:0000259" key="13">
    <source>
        <dbReference type="Pfam" id="PF14535"/>
    </source>
</evidence>
<comment type="subunit">
    <text evidence="1">Monomer.</text>
</comment>
<dbReference type="Pfam" id="PF00501">
    <property type="entry name" value="AMP-binding"/>
    <property type="match status" value="1"/>
</dbReference>
<evidence type="ECO:0000256" key="1">
    <source>
        <dbReference type="ARBA" id="ARBA00011245"/>
    </source>
</evidence>